<dbReference type="GO" id="GO:0046872">
    <property type="term" value="F:metal ion binding"/>
    <property type="evidence" value="ECO:0007669"/>
    <property type="project" value="UniProtKB-KW"/>
</dbReference>
<evidence type="ECO:0000313" key="11">
    <source>
        <dbReference type="Proteomes" id="UP001320326"/>
    </source>
</evidence>
<dbReference type="AlphaFoldDB" id="A0AAN1XAJ3"/>
<dbReference type="GO" id="GO:0051539">
    <property type="term" value="F:4 iron, 4 sulfur cluster binding"/>
    <property type="evidence" value="ECO:0007669"/>
    <property type="project" value="UniProtKB-KW"/>
</dbReference>
<dbReference type="PROSITE" id="PS51373">
    <property type="entry name" value="HIPIP"/>
    <property type="match status" value="1"/>
</dbReference>
<sequence>MNTDMTRRNFLKSASIALALIPLVVIPRQASAQTNATVRAQLKYQNSPKDNMSCNTCLEFIAGKSSQDPGKCKVIPDDDEISPNGYCTKWNTM</sequence>
<dbReference type="GO" id="GO:0009055">
    <property type="term" value="F:electron transfer activity"/>
    <property type="evidence" value="ECO:0007669"/>
    <property type="project" value="InterPro"/>
</dbReference>
<dbReference type="EMBL" id="AP023423">
    <property type="protein sequence ID" value="BCK87721.1"/>
    <property type="molecule type" value="Genomic_DNA"/>
</dbReference>
<evidence type="ECO:0000256" key="4">
    <source>
        <dbReference type="ARBA" id="ARBA00022982"/>
    </source>
</evidence>
<dbReference type="SUPFAM" id="SSF57652">
    <property type="entry name" value="HIPIP (high potential iron protein)"/>
    <property type="match status" value="1"/>
</dbReference>
<evidence type="ECO:0000256" key="2">
    <source>
        <dbReference type="ARBA" id="ARBA00022485"/>
    </source>
</evidence>
<gene>
    <name evidence="10" type="ORF">MIZ01_1512</name>
</gene>
<dbReference type="InterPro" id="IPR000170">
    <property type="entry name" value="High_potential_FeS_prot"/>
</dbReference>
<evidence type="ECO:0000256" key="8">
    <source>
        <dbReference type="SAM" id="SignalP"/>
    </source>
</evidence>
<keyword evidence="1 7" id="KW-0813">Transport</keyword>
<proteinExistence type="inferred from homology"/>
<organism evidence="10 11">
    <name type="scientific">Sideroxyarcus emersonii</name>
    <dbReference type="NCBI Taxonomy" id="2764705"/>
    <lineage>
        <taxon>Bacteria</taxon>
        <taxon>Pseudomonadati</taxon>
        <taxon>Pseudomonadota</taxon>
        <taxon>Betaproteobacteria</taxon>
        <taxon>Nitrosomonadales</taxon>
        <taxon>Gallionellaceae</taxon>
        <taxon>Sideroxyarcus</taxon>
    </lineage>
</organism>
<dbReference type="KEGG" id="seme:MIZ01_1512"/>
<keyword evidence="8" id="KW-0732">Signal</keyword>
<evidence type="ECO:0000256" key="7">
    <source>
        <dbReference type="RuleBase" id="RU000620"/>
    </source>
</evidence>
<reference evidence="10 11" key="1">
    <citation type="journal article" date="2022" name="Int. J. Syst. Evol. Microbiol.">
        <title>&lt;i&gt;Sideroxyarcus emersonii&lt;/i&gt; gen. nov. sp. nov., a neutrophilic, microaerobic iron- and thiosulfate-oxidizing bacterium isolated from iron-rich wetland sediment.</title>
        <authorList>
            <person name="Kato S."/>
            <person name="Itoh T."/>
            <person name="Iino T."/>
            <person name="Ohkuma M."/>
        </authorList>
    </citation>
    <scope>NUCLEOTIDE SEQUENCE [LARGE SCALE GENOMIC DNA]</scope>
    <source>
        <strain evidence="10 11">MIZ01</strain>
    </source>
</reference>
<evidence type="ECO:0000313" key="10">
    <source>
        <dbReference type="EMBL" id="BCK87721.1"/>
    </source>
</evidence>
<evidence type="ECO:0000256" key="1">
    <source>
        <dbReference type="ARBA" id="ARBA00022448"/>
    </source>
</evidence>
<keyword evidence="11" id="KW-1185">Reference proteome</keyword>
<evidence type="ECO:0000256" key="5">
    <source>
        <dbReference type="ARBA" id="ARBA00023004"/>
    </source>
</evidence>
<name>A0AAN1XAJ3_9PROT</name>
<comment type="similarity">
    <text evidence="7">Belongs to the high-potential iron-sulfur protein (HiPIP) family.</text>
</comment>
<protein>
    <recommendedName>
        <fullName evidence="7">High-potential iron-sulfur protein</fullName>
        <shortName evidence="7">HiPIP</shortName>
    </recommendedName>
</protein>
<evidence type="ECO:0000259" key="9">
    <source>
        <dbReference type="PROSITE" id="PS51373"/>
    </source>
</evidence>
<comment type="subunit">
    <text evidence="7">Homodimer.</text>
</comment>
<keyword evidence="6 7" id="KW-0411">Iron-sulfur</keyword>
<dbReference type="RefSeq" id="WP_237246288.1">
    <property type="nucleotide sequence ID" value="NZ_AP023423.1"/>
</dbReference>
<keyword evidence="5 7" id="KW-0408">Iron</keyword>
<keyword evidence="3 7" id="KW-0479">Metal-binding</keyword>
<dbReference type="Proteomes" id="UP001320326">
    <property type="component" value="Chromosome"/>
</dbReference>
<dbReference type="PROSITE" id="PS51318">
    <property type="entry name" value="TAT"/>
    <property type="match status" value="1"/>
</dbReference>
<dbReference type="Pfam" id="PF01355">
    <property type="entry name" value="HIPIP"/>
    <property type="match status" value="1"/>
</dbReference>
<dbReference type="InterPro" id="IPR006311">
    <property type="entry name" value="TAT_signal"/>
</dbReference>
<feature type="chain" id="PRO_5042816520" description="High-potential iron-sulfur protein" evidence="8">
    <location>
        <begin position="33"/>
        <end position="93"/>
    </location>
</feature>
<feature type="signal peptide" evidence="8">
    <location>
        <begin position="1"/>
        <end position="32"/>
    </location>
</feature>
<feature type="domain" description="High potential iron-sulfur proteins family profile" evidence="9">
    <location>
        <begin position="25"/>
        <end position="93"/>
    </location>
</feature>
<keyword evidence="4 7" id="KW-0249">Electron transport</keyword>
<accession>A0AAN1XAJ3</accession>
<dbReference type="InterPro" id="IPR036369">
    <property type="entry name" value="HIPIP_sf"/>
</dbReference>
<dbReference type="GO" id="GO:0019646">
    <property type="term" value="P:aerobic electron transport chain"/>
    <property type="evidence" value="ECO:0007669"/>
    <property type="project" value="InterPro"/>
</dbReference>
<evidence type="ECO:0000256" key="6">
    <source>
        <dbReference type="ARBA" id="ARBA00023014"/>
    </source>
</evidence>
<keyword evidence="2 7" id="KW-0004">4Fe-4S</keyword>
<comment type="function">
    <text evidence="7">Specific class of high-redox-potential 4Fe-4S ferredoxins. Functions in anaerobic electron transport in most purple and in some other photosynthetic bacteria and in at least one genus (Paracoccus) of halophilic, denitrifying bacteria.</text>
</comment>
<dbReference type="Gene3D" id="4.10.490.10">
    <property type="entry name" value="High potential iron-sulphur protein"/>
    <property type="match status" value="1"/>
</dbReference>
<evidence type="ECO:0000256" key="3">
    <source>
        <dbReference type="ARBA" id="ARBA00022723"/>
    </source>
</evidence>